<gene>
    <name evidence="2" type="ORF">F5X68DRAFT_178698</name>
</gene>
<reference evidence="2" key="1">
    <citation type="journal article" date="2021" name="Nat. Commun.">
        <title>Genetic determinants of endophytism in the Arabidopsis root mycobiome.</title>
        <authorList>
            <person name="Mesny F."/>
            <person name="Miyauchi S."/>
            <person name="Thiergart T."/>
            <person name="Pickel B."/>
            <person name="Atanasova L."/>
            <person name="Karlsson M."/>
            <person name="Huettel B."/>
            <person name="Barry K.W."/>
            <person name="Haridas S."/>
            <person name="Chen C."/>
            <person name="Bauer D."/>
            <person name="Andreopoulos W."/>
            <person name="Pangilinan J."/>
            <person name="LaButti K."/>
            <person name="Riley R."/>
            <person name="Lipzen A."/>
            <person name="Clum A."/>
            <person name="Drula E."/>
            <person name="Henrissat B."/>
            <person name="Kohler A."/>
            <person name="Grigoriev I.V."/>
            <person name="Martin F.M."/>
            <person name="Hacquard S."/>
        </authorList>
    </citation>
    <scope>NUCLEOTIDE SEQUENCE</scope>
    <source>
        <strain evidence="2">MPI-SDFR-AT-0117</strain>
    </source>
</reference>
<dbReference type="Gene3D" id="3.40.30.10">
    <property type="entry name" value="Glutaredoxin"/>
    <property type="match status" value="1"/>
</dbReference>
<dbReference type="AlphaFoldDB" id="A0A9P8V0W1"/>
<dbReference type="PANTHER" id="PTHR13887:SF41">
    <property type="entry name" value="THIOREDOXIN SUPERFAMILY PROTEIN"/>
    <property type="match status" value="1"/>
</dbReference>
<name>A0A9P8V0W1_9PEZI</name>
<evidence type="ECO:0000313" key="2">
    <source>
        <dbReference type="EMBL" id="KAH6661455.1"/>
    </source>
</evidence>
<dbReference type="InterPro" id="IPR036249">
    <property type="entry name" value="Thioredoxin-like_sf"/>
</dbReference>
<dbReference type="OrthoDB" id="1930760at2759"/>
<sequence>MVVIEIEITFDFVCAWCFIHKRNLDAAIALYQKTYPGAKFDVFKISWTPYYLNYNPHINAVDKLALADVILADRTPEQRAALTKRMNAAGRAAGIVFDWGGKLGPGHATRDAHRLVRLVGRKYGAEMQGWLVEAVMEAYHCRAEDVAEHKVLKDAARRAGLDAADVEGWLKGDEAGEEVDMEAERSKAAGTGVPVLGIQGGRAEGVRDVMDLMQLIVICRGGRDDLRGSELIRWWLQVVNGDDQH</sequence>
<protein>
    <submittedName>
        <fullName evidence="2">Thioredoxin</fullName>
    </submittedName>
</protein>
<dbReference type="PANTHER" id="PTHR13887">
    <property type="entry name" value="GLUTATHIONE S-TRANSFERASE KAPPA"/>
    <property type="match status" value="1"/>
</dbReference>
<evidence type="ECO:0000313" key="3">
    <source>
        <dbReference type="Proteomes" id="UP000770015"/>
    </source>
</evidence>
<dbReference type="EMBL" id="JAGSXJ010000054">
    <property type="protein sequence ID" value="KAH6661455.1"/>
    <property type="molecule type" value="Genomic_DNA"/>
</dbReference>
<dbReference type="SUPFAM" id="SSF52833">
    <property type="entry name" value="Thioredoxin-like"/>
    <property type="match status" value="1"/>
</dbReference>
<dbReference type="GO" id="GO:0016491">
    <property type="term" value="F:oxidoreductase activity"/>
    <property type="evidence" value="ECO:0007669"/>
    <property type="project" value="InterPro"/>
</dbReference>
<dbReference type="Proteomes" id="UP000770015">
    <property type="component" value="Unassembled WGS sequence"/>
</dbReference>
<dbReference type="Pfam" id="PF01323">
    <property type="entry name" value="DSBA"/>
    <property type="match status" value="1"/>
</dbReference>
<comment type="caution">
    <text evidence="2">The sequence shown here is derived from an EMBL/GenBank/DDBJ whole genome shotgun (WGS) entry which is preliminary data.</text>
</comment>
<accession>A0A9P8V0W1</accession>
<proteinExistence type="predicted"/>
<keyword evidence="3" id="KW-1185">Reference proteome</keyword>
<feature type="domain" description="DSBA-like thioredoxin" evidence="1">
    <location>
        <begin position="6"/>
        <end position="212"/>
    </location>
</feature>
<evidence type="ECO:0000259" key="1">
    <source>
        <dbReference type="Pfam" id="PF01323"/>
    </source>
</evidence>
<organism evidence="2 3">
    <name type="scientific">Plectosphaerella plurivora</name>
    <dbReference type="NCBI Taxonomy" id="936078"/>
    <lineage>
        <taxon>Eukaryota</taxon>
        <taxon>Fungi</taxon>
        <taxon>Dikarya</taxon>
        <taxon>Ascomycota</taxon>
        <taxon>Pezizomycotina</taxon>
        <taxon>Sordariomycetes</taxon>
        <taxon>Hypocreomycetidae</taxon>
        <taxon>Glomerellales</taxon>
        <taxon>Plectosphaerellaceae</taxon>
        <taxon>Plectosphaerella</taxon>
    </lineage>
</organism>
<dbReference type="InterPro" id="IPR001853">
    <property type="entry name" value="DSBA-like_thioredoxin_dom"/>
</dbReference>